<evidence type="ECO:0000313" key="3">
    <source>
        <dbReference type="Proteomes" id="UP000316639"/>
    </source>
</evidence>
<organism evidence="2 3">
    <name type="scientific">Lentzea tibetensis</name>
    <dbReference type="NCBI Taxonomy" id="2591470"/>
    <lineage>
        <taxon>Bacteria</taxon>
        <taxon>Bacillati</taxon>
        <taxon>Actinomycetota</taxon>
        <taxon>Actinomycetes</taxon>
        <taxon>Pseudonocardiales</taxon>
        <taxon>Pseudonocardiaceae</taxon>
        <taxon>Lentzea</taxon>
    </lineage>
</organism>
<keyword evidence="1" id="KW-1133">Transmembrane helix</keyword>
<keyword evidence="1" id="KW-0472">Membrane</keyword>
<feature type="transmembrane region" description="Helical" evidence="1">
    <location>
        <begin position="99"/>
        <end position="118"/>
    </location>
</feature>
<feature type="transmembrane region" description="Helical" evidence="1">
    <location>
        <begin position="57"/>
        <end position="79"/>
    </location>
</feature>
<dbReference type="RefSeq" id="WP_146348969.1">
    <property type="nucleotide sequence ID" value="NZ_VOBR01000001.1"/>
</dbReference>
<name>A0A563F2H6_9PSEU</name>
<sequence length="122" mass="12979">MDRKHIVCALTFGVLALQTAATLIWPSTPTLTGVALAINAAAAVSTTLFLRRPAHAPWLVIAWCASFFGWHVLGLGTLADWWTPDLAAVFGIARSLELSIAYQAVATTLAAFAVHLALPRKA</sequence>
<comment type="caution">
    <text evidence="2">The sequence shown here is derived from an EMBL/GenBank/DDBJ whole genome shotgun (WGS) entry which is preliminary data.</text>
</comment>
<dbReference type="EMBL" id="VOBR01000001">
    <property type="protein sequence ID" value="TWP54186.1"/>
    <property type="molecule type" value="Genomic_DNA"/>
</dbReference>
<keyword evidence="1" id="KW-0812">Transmembrane</keyword>
<feature type="transmembrane region" description="Helical" evidence="1">
    <location>
        <begin position="31"/>
        <end position="50"/>
    </location>
</feature>
<reference evidence="2 3" key="1">
    <citation type="submission" date="2019-07" db="EMBL/GenBank/DDBJ databases">
        <title>Lentzea xizangensis sp. nov., isolated from Qinghai-Tibetan Plateau Soils.</title>
        <authorList>
            <person name="Huang J."/>
        </authorList>
    </citation>
    <scope>NUCLEOTIDE SEQUENCE [LARGE SCALE GENOMIC DNA]</scope>
    <source>
        <strain evidence="2 3">FXJ1.1311</strain>
    </source>
</reference>
<evidence type="ECO:0000313" key="2">
    <source>
        <dbReference type="EMBL" id="TWP54186.1"/>
    </source>
</evidence>
<proteinExistence type="predicted"/>
<gene>
    <name evidence="2" type="ORF">FKR81_01075</name>
</gene>
<dbReference type="Proteomes" id="UP000316639">
    <property type="component" value="Unassembled WGS sequence"/>
</dbReference>
<keyword evidence="3" id="KW-1185">Reference proteome</keyword>
<evidence type="ECO:0000256" key="1">
    <source>
        <dbReference type="SAM" id="Phobius"/>
    </source>
</evidence>
<dbReference type="AlphaFoldDB" id="A0A563F2H6"/>
<accession>A0A563F2H6</accession>
<protein>
    <submittedName>
        <fullName evidence="2">Uncharacterized protein</fullName>
    </submittedName>
</protein>
<dbReference type="OrthoDB" id="3700304at2"/>